<feature type="compositionally biased region" description="Basic residues" evidence="1">
    <location>
        <begin position="142"/>
        <end position="156"/>
    </location>
</feature>
<dbReference type="EMBL" id="BSXT01002645">
    <property type="protein sequence ID" value="GMF50056.1"/>
    <property type="molecule type" value="Genomic_DNA"/>
</dbReference>
<organism evidence="2 3">
    <name type="scientific">Phytophthora fragariaefolia</name>
    <dbReference type="NCBI Taxonomy" id="1490495"/>
    <lineage>
        <taxon>Eukaryota</taxon>
        <taxon>Sar</taxon>
        <taxon>Stramenopiles</taxon>
        <taxon>Oomycota</taxon>
        <taxon>Peronosporomycetes</taxon>
        <taxon>Peronosporales</taxon>
        <taxon>Peronosporaceae</taxon>
        <taxon>Phytophthora</taxon>
    </lineage>
</organism>
<sequence length="280" mass="29998">MTPPAVKFGQQQAHAEANLALCCEKWCLSTIDGIHSNSPLSLVVCIVNGTIISAQWSSYGNAEQLIQAKMNGTQEAPAGAPLAAHFEAKRRIMATVKQMEARGEKLEEATPEEILEAASKAAETVFKFDFSLADEPEASAKTRSRNRKRSKKRRAKKAGEQVAEAAAGARDEEKSADGDARPADAEADAAARRGNGNGPQKKQQRAATKSTPVRAATGASSSFLKLRKATGTESEVAKMHLRYGQGRRNLAATRQRELRKQAADDAPAASGDFKFNFAAS</sequence>
<accession>A0A9W6XYB0</accession>
<evidence type="ECO:0000313" key="2">
    <source>
        <dbReference type="EMBL" id="GMF50056.1"/>
    </source>
</evidence>
<protein>
    <submittedName>
        <fullName evidence="2">Unnamed protein product</fullName>
    </submittedName>
</protein>
<evidence type="ECO:0000256" key="1">
    <source>
        <dbReference type="SAM" id="MobiDB-lite"/>
    </source>
</evidence>
<reference evidence="2" key="1">
    <citation type="submission" date="2023-04" db="EMBL/GenBank/DDBJ databases">
        <title>Phytophthora fragariaefolia NBRC 109709.</title>
        <authorList>
            <person name="Ichikawa N."/>
            <person name="Sato H."/>
            <person name="Tonouchi N."/>
        </authorList>
    </citation>
    <scope>NUCLEOTIDE SEQUENCE</scope>
    <source>
        <strain evidence="2">NBRC 109709</strain>
    </source>
</reference>
<name>A0A9W6XYB0_9STRA</name>
<dbReference type="Proteomes" id="UP001165121">
    <property type="component" value="Unassembled WGS sequence"/>
</dbReference>
<comment type="caution">
    <text evidence="2">The sequence shown here is derived from an EMBL/GenBank/DDBJ whole genome shotgun (WGS) entry which is preliminary data.</text>
</comment>
<dbReference type="AlphaFoldDB" id="A0A9W6XYB0"/>
<feature type="compositionally biased region" description="Basic and acidic residues" evidence="1">
    <location>
        <begin position="169"/>
        <end position="184"/>
    </location>
</feature>
<feature type="region of interest" description="Disordered" evidence="1">
    <location>
        <begin position="136"/>
        <end position="238"/>
    </location>
</feature>
<proteinExistence type="predicted"/>
<evidence type="ECO:0000313" key="3">
    <source>
        <dbReference type="Proteomes" id="UP001165121"/>
    </source>
</evidence>
<keyword evidence="3" id="KW-1185">Reference proteome</keyword>
<dbReference type="OrthoDB" id="79819at2759"/>
<gene>
    <name evidence="2" type="ORF">Pfra01_001988100</name>
</gene>